<dbReference type="PROSITE" id="PS00893">
    <property type="entry name" value="NUDIX_BOX"/>
    <property type="match status" value="1"/>
</dbReference>
<evidence type="ECO:0000259" key="4">
    <source>
        <dbReference type="PROSITE" id="PS51462"/>
    </source>
</evidence>
<keyword evidence="2 3" id="KW-0378">Hydrolase</keyword>
<evidence type="ECO:0000256" key="1">
    <source>
        <dbReference type="ARBA" id="ARBA00001946"/>
    </source>
</evidence>
<gene>
    <name evidence="5" type="ORF">SAMN05877842_11351</name>
</gene>
<dbReference type="PANTHER" id="PTHR43046:SF14">
    <property type="entry name" value="MUTT_NUDIX FAMILY PROTEIN"/>
    <property type="match status" value="1"/>
</dbReference>
<accession>A0A285ULE7</accession>
<dbReference type="OrthoDB" id="511483at2"/>
<dbReference type="InterPro" id="IPR015797">
    <property type="entry name" value="NUDIX_hydrolase-like_dom_sf"/>
</dbReference>
<evidence type="ECO:0000256" key="2">
    <source>
        <dbReference type="ARBA" id="ARBA00022801"/>
    </source>
</evidence>
<evidence type="ECO:0000313" key="5">
    <source>
        <dbReference type="EMBL" id="SOC42583.1"/>
    </source>
</evidence>
<dbReference type="GO" id="GO:0016787">
    <property type="term" value="F:hydrolase activity"/>
    <property type="evidence" value="ECO:0007669"/>
    <property type="project" value="UniProtKB-KW"/>
</dbReference>
<feature type="domain" description="Nudix hydrolase" evidence="4">
    <location>
        <begin position="1"/>
        <end position="130"/>
    </location>
</feature>
<dbReference type="Gene3D" id="3.90.79.10">
    <property type="entry name" value="Nucleoside Triphosphate Pyrophosphohydrolase"/>
    <property type="match status" value="1"/>
</dbReference>
<dbReference type="Pfam" id="PF00293">
    <property type="entry name" value="NUDIX"/>
    <property type="match status" value="1"/>
</dbReference>
<dbReference type="InterPro" id="IPR020476">
    <property type="entry name" value="Nudix_hydrolase"/>
</dbReference>
<proteinExistence type="inferred from homology"/>
<dbReference type="PANTHER" id="PTHR43046">
    <property type="entry name" value="GDP-MANNOSE MANNOSYL HYDROLASE"/>
    <property type="match status" value="1"/>
</dbReference>
<dbReference type="AlphaFoldDB" id="A0A285ULE7"/>
<evidence type="ECO:0000256" key="3">
    <source>
        <dbReference type="RuleBase" id="RU003476"/>
    </source>
</evidence>
<keyword evidence="6" id="KW-1185">Reference proteome</keyword>
<comment type="similarity">
    <text evidence="3">Belongs to the Nudix hydrolase family.</text>
</comment>
<evidence type="ECO:0000313" key="6">
    <source>
        <dbReference type="Proteomes" id="UP000219252"/>
    </source>
</evidence>
<dbReference type="PROSITE" id="PS51462">
    <property type="entry name" value="NUDIX"/>
    <property type="match status" value="1"/>
</dbReference>
<protein>
    <submittedName>
        <fullName evidence="5">Mutator protein MutT</fullName>
    </submittedName>
</protein>
<dbReference type="Proteomes" id="UP000219252">
    <property type="component" value="Unassembled WGS sequence"/>
</dbReference>
<sequence length="134" mass="15158">MRHRSSVVIIENKQVALIKRIREASVYYVFPGGGIESGETPEDAAKREAYEELGVQVEIHECFAKVQFNGTQSYFLANIIGGTFGTGQGEEFIDKERERGTYLPMWVNIDTLNSIDVRPRVVALNIQSLINREH</sequence>
<dbReference type="InterPro" id="IPR020084">
    <property type="entry name" value="NUDIX_hydrolase_CS"/>
</dbReference>
<comment type="cofactor">
    <cofactor evidence="1">
        <name>Mg(2+)</name>
        <dbReference type="ChEBI" id="CHEBI:18420"/>
    </cofactor>
</comment>
<dbReference type="InterPro" id="IPR000086">
    <property type="entry name" value="NUDIX_hydrolase_dom"/>
</dbReference>
<organism evidence="5 6">
    <name type="scientific">Ureibacillus acetophenoni</name>
    <dbReference type="NCBI Taxonomy" id="614649"/>
    <lineage>
        <taxon>Bacteria</taxon>
        <taxon>Bacillati</taxon>
        <taxon>Bacillota</taxon>
        <taxon>Bacilli</taxon>
        <taxon>Bacillales</taxon>
        <taxon>Caryophanaceae</taxon>
        <taxon>Ureibacillus</taxon>
    </lineage>
</organism>
<dbReference type="PRINTS" id="PR00502">
    <property type="entry name" value="NUDIXFAMILY"/>
</dbReference>
<reference evidence="6" key="1">
    <citation type="submission" date="2017-08" db="EMBL/GenBank/DDBJ databases">
        <authorList>
            <person name="Varghese N."/>
            <person name="Submissions S."/>
        </authorList>
    </citation>
    <scope>NUCLEOTIDE SEQUENCE [LARGE SCALE GENOMIC DNA]</scope>
    <source>
        <strain evidence="6">JC23</strain>
    </source>
</reference>
<name>A0A285ULE7_9BACL</name>
<dbReference type="RefSeq" id="WP_097150521.1">
    <property type="nucleotide sequence ID" value="NZ_OBQC01000013.1"/>
</dbReference>
<dbReference type="CDD" id="cd04669">
    <property type="entry name" value="NUDIX_Hydrolase"/>
    <property type="match status" value="1"/>
</dbReference>
<dbReference type="SUPFAM" id="SSF55811">
    <property type="entry name" value="Nudix"/>
    <property type="match status" value="1"/>
</dbReference>
<dbReference type="EMBL" id="OBQC01000013">
    <property type="protein sequence ID" value="SOC42583.1"/>
    <property type="molecule type" value="Genomic_DNA"/>
</dbReference>